<evidence type="ECO:0000313" key="10">
    <source>
        <dbReference type="EMBL" id="GEJ58464.1"/>
    </source>
</evidence>
<dbReference type="Proteomes" id="UP000503640">
    <property type="component" value="Unassembled WGS sequence"/>
</dbReference>
<dbReference type="AlphaFoldDB" id="A0A7I9VPX7"/>
<keyword evidence="8" id="KW-0812">Transmembrane</keyword>
<dbReference type="InterPro" id="IPR003661">
    <property type="entry name" value="HisK_dim/P_dom"/>
</dbReference>
<dbReference type="SMART" id="SM00387">
    <property type="entry name" value="HATPase_c"/>
    <property type="match status" value="1"/>
</dbReference>
<dbReference type="PROSITE" id="PS50109">
    <property type="entry name" value="HIS_KIN"/>
    <property type="match status" value="1"/>
</dbReference>
<dbReference type="PANTHER" id="PTHR43547">
    <property type="entry name" value="TWO-COMPONENT HISTIDINE KINASE"/>
    <property type="match status" value="1"/>
</dbReference>
<keyword evidence="4" id="KW-0808">Transferase</keyword>
<dbReference type="CDD" id="cd00075">
    <property type="entry name" value="HATPase"/>
    <property type="match status" value="1"/>
</dbReference>
<dbReference type="SMART" id="SM00388">
    <property type="entry name" value="HisKA"/>
    <property type="match status" value="1"/>
</dbReference>
<dbReference type="EMBL" id="BJTG01000008">
    <property type="protein sequence ID" value="GEJ58464.1"/>
    <property type="molecule type" value="Genomic_DNA"/>
</dbReference>
<reference evidence="11" key="1">
    <citation type="journal article" date="2020" name="Appl. Environ. Microbiol.">
        <title>Diazotrophic Anaeromyxobacter Isolates from Soils.</title>
        <authorList>
            <person name="Masuda Y."/>
            <person name="Yamanaka H."/>
            <person name="Xu Z.X."/>
            <person name="Shiratori Y."/>
            <person name="Aono T."/>
            <person name="Amachi S."/>
            <person name="Senoo K."/>
            <person name="Itoh H."/>
        </authorList>
    </citation>
    <scope>NUCLEOTIDE SEQUENCE [LARGE SCALE GENOMIC DNA]</scope>
    <source>
        <strain evidence="11">R267</strain>
    </source>
</reference>
<comment type="caution">
    <text evidence="10">The sequence shown here is derived from an EMBL/GenBank/DDBJ whole genome shotgun (WGS) entry which is preliminary data.</text>
</comment>
<feature type="transmembrane region" description="Helical" evidence="8">
    <location>
        <begin position="7"/>
        <end position="32"/>
    </location>
</feature>
<keyword evidence="7 8" id="KW-0472">Membrane</keyword>
<sequence length="299" mass="32367">MKLRRVLPLMIGFVFVPAALMLSVGILILVFGSAARDYVFGTLIVALVATTIIGTAATLGVIYRESRLARLQTDFVNKVSHDLRTPLTSIRMFVETLQMGRLQDPARQAEALEIISDEVARLSDLINRLLDWARMESGRRSYKLEPCEVGVLVDQAVAALEPLRLHHPAEVTRDVPPGLPRVRVDPAALGDALLNLLHNAYKYTGPDKKIAVSARAANGTVLLTVADNGPGIAAPDQKRIFEKFYRAKDALDRTIEGSGLGLSMVKHIVKAHGGKVSVSSQPGHGAAFTIALPAEEVAR</sequence>
<dbReference type="InterPro" id="IPR036890">
    <property type="entry name" value="HATPase_C_sf"/>
</dbReference>
<dbReference type="GO" id="GO:0000155">
    <property type="term" value="F:phosphorelay sensor kinase activity"/>
    <property type="evidence" value="ECO:0007669"/>
    <property type="project" value="InterPro"/>
</dbReference>
<accession>A0A7I9VPX7</accession>
<dbReference type="SUPFAM" id="SSF47384">
    <property type="entry name" value="Homodimeric domain of signal transducing histidine kinase"/>
    <property type="match status" value="1"/>
</dbReference>
<evidence type="ECO:0000256" key="8">
    <source>
        <dbReference type="SAM" id="Phobius"/>
    </source>
</evidence>
<evidence type="ECO:0000256" key="4">
    <source>
        <dbReference type="ARBA" id="ARBA00022679"/>
    </source>
</evidence>
<dbReference type="CDD" id="cd00082">
    <property type="entry name" value="HisKA"/>
    <property type="match status" value="1"/>
</dbReference>
<dbReference type="PRINTS" id="PR00344">
    <property type="entry name" value="BCTRLSENSOR"/>
</dbReference>
<evidence type="ECO:0000313" key="11">
    <source>
        <dbReference type="Proteomes" id="UP000503640"/>
    </source>
</evidence>
<organism evidence="10 11">
    <name type="scientific">Anaeromyxobacter diazotrophicus</name>
    <dbReference type="NCBI Taxonomy" id="2590199"/>
    <lineage>
        <taxon>Bacteria</taxon>
        <taxon>Pseudomonadati</taxon>
        <taxon>Myxococcota</taxon>
        <taxon>Myxococcia</taxon>
        <taxon>Myxococcales</taxon>
        <taxon>Cystobacterineae</taxon>
        <taxon>Anaeromyxobacteraceae</taxon>
        <taxon>Anaeromyxobacter</taxon>
    </lineage>
</organism>
<name>A0A7I9VPX7_9BACT</name>
<dbReference type="Pfam" id="PF02518">
    <property type="entry name" value="HATPase_c"/>
    <property type="match status" value="1"/>
</dbReference>
<dbReference type="Pfam" id="PF00512">
    <property type="entry name" value="HisKA"/>
    <property type="match status" value="1"/>
</dbReference>
<dbReference type="Gene3D" id="1.10.287.130">
    <property type="match status" value="1"/>
</dbReference>
<dbReference type="FunFam" id="1.10.287.130:FF:000001">
    <property type="entry name" value="Two-component sensor histidine kinase"/>
    <property type="match status" value="1"/>
</dbReference>
<keyword evidence="6" id="KW-0902">Two-component regulatory system</keyword>
<keyword evidence="8" id="KW-1133">Transmembrane helix</keyword>
<dbReference type="FunFam" id="3.30.565.10:FF:000006">
    <property type="entry name" value="Sensor histidine kinase WalK"/>
    <property type="match status" value="1"/>
</dbReference>
<dbReference type="InterPro" id="IPR004358">
    <property type="entry name" value="Sig_transdc_His_kin-like_C"/>
</dbReference>
<feature type="transmembrane region" description="Helical" evidence="8">
    <location>
        <begin position="38"/>
        <end position="63"/>
    </location>
</feature>
<gene>
    <name evidence="10" type="ORF">AMYX_32050</name>
</gene>
<dbReference type="RefSeq" id="WP_176067051.1">
    <property type="nucleotide sequence ID" value="NZ_BJTG01000008.1"/>
</dbReference>
<keyword evidence="11" id="KW-1185">Reference proteome</keyword>
<dbReference type="InterPro" id="IPR005467">
    <property type="entry name" value="His_kinase_dom"/>
</dbReference>
<protein>
    <recommendedName>
        <fullName evidence="2">histidine kinase</fullName>
        <ecNumber evidence="2">2.7.13.3</ecNumber>
    </recommendedName>
</protein>
<dbReference type="Gene3D" id="3.30.565.10">
    <property type="entry name" value="Histidine kinase-like ATPase, C-terminal domain"/>
    <property type="match status" value="1"/>
</dbReference>
<evidence type="ECO:0000256" key="7">
    <source>
        <dbReference type="ARBA" id="ARBA00023136"/>
    </source>
</evidence>
<evidence type="ECO:0000259" key="9">
    <source>
        <dbReference type="PROSITE" id="PS50109"/>
    </source>
</evidence>
<evidence type="ECO:0000256" key="3">
    <source>
        <dbReference type="ARBA" id="ARBA00022553"/>
    </source>
</evidence>
<dbReference type="SUPFAM" id="SSF55874">
    <property type="entry name" value="ATPase domain of HSP90 chaperone/DNA topoisomerase II/histidine kinase"/>
    <property type="match status" value="1"/>
</dbReference>
<feature type="domain" description="Histidine kinase" evidence="9">
    <location>
        <begin position="78"/>
        <end position="296"/>
    </location>
</feature>
<dbReference type="InterPro" id="IPR036097">
    <property type="entry name" value="HisK_dim/P_sf"/>
</dbReference>
<comment type="catalytic activity">
    <reaction evidence="1">
        <text>ATP + protein L-histidine = ADP + protein N-phospho-L-histidine.</text>
        <dbReference type="EC" id="2.7.13.3"/>
    </reaction>
</comment>
<evidence type="ECO:0000256" key="2">
    <source>
        <dbReference type="ARBA" id="ARBA00012438"/>
    </source>
</evidence>
<evidence type="ECO:0000256" key="5">
    <source>
        <dbReference type="ARBA" id="ARBA00022777"/>
    </source>
</evidence>
<dbReference type="EC" id="2.7.13.3" evidence="2"/>
<proteinExistence type="predicted"/>
<dbReference type="InterPro" id="IPR003594">
    <property type="entry name" value="HATPase_dom"/>
</dbReference>
<dbReference type="PANTHER" id="PTHR43547:SF2">
    <property type="entry name" value="HYBRID SIGNAL TRANSDUCTION HISTIDINE KINASE C"/>
    <property type="match status" value="1"/>
</dbReference>
<evidence type="ECO:0000256" key="6">
    <source>
        <dbReference type="ARBA" id="ARBA00023012"/>
    </source>
</evidence>
<evidence type="ECO:0000256" key="1">
    <source>
        <dbReference type="ARBA" id="ARBA00000085"/>
    </source>
</evidence>
<keyword evidence="3" id="KW-0597">Phosphoprotein</keyword>
<keyword evidence="5" id="KW-0418">Kinase</keyword>